<sequence length="125" mass="14516">MSYSAQYLLCPNSQRSIILNRNGLRQIVNFTRSFLCWSDNFVEFFGLKCSLCRHCSSGVLRFVPVKPLWVRFDVTLPAESWSENEVLICAYCHCLKQPFQYLSAVVEYGELSIAVHWSNNQYPHV</sequence>
<dbReference type="Proteomes" id="UP000748531">
    <property type="component" value="Unassembled WGS sequence"/>
</dbReference>
<organism evidence="1 2">
    <name type="scientific">Paragonimus heterotremus</name>
    <dbReference type="NCBI Taxonomy" id="100268"/>
    <lineage>
        <taxon>Eukaryota</taxon>
        <taxon>Metazoa</taxon>
        <taxon>Spiralia</taxon>
        <taxon>Lophotrochozoa</taxon>
        <taxon>Platyhelminthes</taxon>
        <taxon>Trematoda</taxon>
        <taxon>Digenea</taxon>
        <taxon>Plagiorchiida</taxon>
        <taxon>Troglotremata</taxon>
        <taxon>Troglotrematidae</taxon>
        <taxon>Paragonimus</taxon>
    </lineage>
</organism>
<gene>
    <name evidence="1" type="ORF">PHET_11794</name>
</gene>
<dbReference type="EMBL" id="LUCH01019027">
    <property type="protein sequence ID" value="KAF5394328.1"/>
    <property type="molecule type" value="Genomic_DNA"/>
</dbReference>
<dbReference type="AlphaFoldDB" id="A0A8J4WCS4"/>
<reference evidence="1" key="1">
    <citation type="submission" date="2019-05" db="EMBL/GenBank/DDBJ databases">
        <title>Annotation for the trematode Paragonimus heterotremus.</title>
        <authorList>
            <person name="Choi Y.-J."/>
        </authorList>
    </citation>
    <scope>NUCLEOTIDE SEQUENCE</scope>
    <source>
        <strain evidence="1">LC</strain>
    </source>
</reference>
<comment type="caution">
    <text evidence="1">The sequence shown here is derived from an EMBL/GenBank/DDBJ whole genome shotgun (WGS) entry which is preliminary data.</text>
</comment>
<protein>
    <submittedName>
        <fullName evidence="1">Uncharacterized protein</fullName>
    </submittedName>
</protein>
<proteinExistence type="predicted"/>
<keyword evidence="2" id="KW-1185">Reference proteome</keyword>
<name>A0A8J4WCS4_9TREM</name>
<evidence type="ECO:0000313" key="2">
    <source>
        <dbReference type="Proteomes" id="UP000748531"/>
    </source>
</evidence>
<accession>A0A8J4WCS4</accession>
<evidence type="ECO:0000313" key="1">
    <source>
        <dbReference type="EMBL" id="KAF5394328.1"/>
    </source>
</evidence>